<dbReference type="Pfam" id="PF00612">
    <property type="entry name" value="IQ"/>
    <property type="match status" value="1"/>
</dbReference>
<dbReference type="AlphaFoldDB" id="D7FVD6"/>
<dbReference type="InParanoid" id="D7FVD6"/>
<evidence type="ECO:0000313" key="3">
    <source>
        <dbReference type="Proteomes" id="UP000002630"/>
    </source>
</evidence>
<gene>
    <name evidence="2" type="ORF">Esi_0029_0115</name>
</gene>
<feature type="region of interest" description="Disordered" evidence="1">
    <location>
        <begin position="162"/>
        <end position="184"/>
    </location>
</feature>
<evidence type="ECO:0000313" key="2">
    <source>
        <dbReference type="EMBL" id="CBJ26308.1"/>
    </source>
</evidence>
<keyword evidence="3" id="KW-1185">Reference proteome</keyword>
<dbReference type="Proteomes" id="UP000002630">
    <property type="component" value="Linkage Group LG17"/>
</dbReference>
<feature type="compositionally biased region" description="Polar residues" evidence="1">
    <location>
        <begin position="165"/>
        <end position="174"/>
    </location>
</feature>
<evidence type="ECO:0000256" key="1">
    <source>
        <dbReference type="SAM" id="MobiDB-lite"/>
    </source>
</evidence>
<dbReference type="PROSITE" id="PS50096">
    <property type="entry name" value="IQ"/>
    <property type="match status" value="1"/>
</dbReference>
<dbReference type="EMBL" id="FN649742">
    <property type="protein sequence ID" value="CBJ26308.1"/>
    <property type="molecule type" value="Genomic_DNA"/>
</dbReference>
<name>D7FVD6_ECTSI</name>
<reference evidence="2 3" key="1">
    <citation type="journal article" date="2010" name="Nature">
        <title>The Ectocarpus genome and the independent evolution of multicellularity in brown algae.</title>
        <authorList>
            <person name="Cock J.M."/>
            <person name="Sterck L."/>
            <person name="Rouze P."/>
            <person name="Scornet D."/>
            <person name="Allen A.E."/>
            <person name="Amoutzias G."/>
            <person name="Anthouard V."/>
            <person name="Artiguenave F."/>
            <person name="Aury J.M."/>
            <person name="Badger J.H."/>
            <person name="Beszteri B."/>
            <person name="Billiau K."/>
            <person name="Bonnet E."/>
            <person name="Bothwell J.H."/>
            <person name="Bowler C."/>
            <person name="Boyen C."/>
            <person name="Brownlee C."/>
            <person name="Carrano C.J."/>
            <person name="Charrier B."/>
            <person name="Cho G.Y."/>
            <person name="Coelho S.M."/>
            <person name="Collen J."/>
            <person name="Corre E."/>
            <person name="Da Silva C."/>
            <person name="Delage L."/>
            <person name="Delaroque N."/>
            <person name="Dittami S.M."/>
            <person name="Doulbeau S."/>
            <person name="Elias M."/>
            <person name="Farnham G."/>
            <person name="Gachon C.M."/>
            <person name="Gschloessl B."/>
            <person name="Heesch S."/>
            <person name="Jabbari K."/>
            <person name="Jubin C."/>
            <person name="Kawai H."/>
            <person name="Kimura K."/>
            <person name="Kloareg B."/>
            <person name="Kupper F.C."/>
            <person name="Lang D."/>
            <person name="Le Bail A."/>
            <person name="Leblanc C."/>
            <person name="Lerouge P."/>
            <person name="Lohr M."/>
            <person name="Lopez P.J."/>
            <person name="Martens C."/>
            <person name="Maumus F."/>
            <person name="Michel G."/>
            <person name="Miranda-Saavedra D."/>
            <person name="Morales J."/>
            <person name="Moreau H."/>
            <person name="Motomura T."/>
            <person name="Nagasato C."/>
            <person name="Napoli C.A."/>
            <person name="Nelson D.R."/>
            <person name="Nyvall-Collen P."/>
            <person name="Peters A.F."/>
            <person name="Pommier C."/>
            <person name="Potin P."/>
            <person name="Poulain J."/>
            <person name="Quesneville H."/>
            <person name="Read B."/>
            <person name="Rensing S.A."/>
            <person name="Ritter A."/>
            <person name="Rousvoal S."/>
            <person name="Samanta M."/>
            <person name="Samson G."/>
            <person name="Schroeder D.C."/>
            <person name="Segurens B."/>
            <person name="Strittmatter M."/>
            <person name="Tonon T."/>
            <person name="Tregear J.W."/>
            <person name="Valentin K."/>
            <person name="von Dassow P."/>
            <person name="Yamagishi T."/>
            <person name="Van de Peer Y."/>
            <person name="Wincker P."/>
        </authorList>
    </citation>
    <scope>NUCLEOTIDE SEQUENCE [LARGE SCALE GENOMIC DNA]</scope>
    <source>
        <strain evidence="3">Ec32 / CCAP1310/4</strain>
    </source>
</reference>
<proteinExistence type="predicted"/>
<organism evidence="2 3">
    <name type="scientific">Ectocarpus siliculosus</name>
    <name type="common">Brown alga</name>
    <name type="synonym">Conferva siliculosa</name>
    <dbReference type="NCBI Taxonomy" id="2880"/>
    <lineage>
        <taxon>Eukaryota</taxon>
        <taxon>Sar</taxon>
        <taxon>Stramenopiles</taxon>
        <taxon>Ochrophyta</taxon>
        <taxon>PX clade</taxon>
        <taxon>Phaeophyceae</taxon>
        <taxon>Ectocarpales</taxon>
        <taxon>Ectocarpaceae</taxon>
        <taxon>Ectocarpus</taxon>
    </lineage>
</organism>
<dbReference type="InterPro" id="IPR000048">
    <property type="entry name" value="IQ_motif_EF-hand-BS"/>
</dbReference>
<sequence length="462" mass="52274">MTYITQELNLLLKTPAEHCLRIDELRAEASARHIQRVWRCHSQGYSCPSTGASVRDSARPIGLGKTFFTAPEISSRSDHIPTLDITLEALGRRVASRQQAKEHLRDTKQERSGGMTNKMAQDRAWQLTAAFNQSHTGRCSAAKRRSTRLANFRKLQDQLLRPPKLNSTGRTSVSAKRREGSQRHQMVMDTAVDKNWYETEDPAQRDRAQRAHKLALAAAKDSGIKPWATSLPSDVGGYDDLLDIRRLVPAWPTHTVGGRGALDFVDGFIRNQHTSDGGSGTGDRKFDSDEASLWWYVYSTNGAQTSGLQQEQDGVFVELLERAKTTPKRRKEHAERDEQQHQLMVARKRQIIIDKMIHRRKVASCPSLSCFKQRVTLAQRRAAITIQAFIRGCLERKQASLLRAEARVFGALQVLLTELRQPELEAEDTTRPLQTLGVILADHSMPTCRSRSPRRLLRMRDE</sequence>
<accession>D7FVD6</accession>
<protein>
    <submittedName>
        <fullName evidence="2">Uncharacterized protein</fullName>
    </submittedName>
</protein>
<dbReference type="EMBL" id="FN648475">
    <property type="protein sequence ID" value="CBJ26308.1"/>
    <property type="molecule type" value="Genomic_DNA"/>
</dbReference>